<feature type="transmembrane region" description="Helical" evidence="9">
    <location>
        <begin position="267"/>
        <end position="287"/>
    </location>
</feature>
<evidence type="ECO:0000313" key="18">
    <source>
        <dbReference type="Proteomes" id="UP000588083"/>
    </source>
</evidence>
<evidence type="ECO:0000313" key="14">
    <source>
        <dbReference type="EMBL" id="GFP38932.1"/>
    </source>
</evidence>
<dbReference type="PANTHER" id="PTHR48090:SF3">
    <property type="entry name" value="UNDECAPRENYL-PHOSPHATE 4-DEOXY-4-FORMAMIDO-L-ARABINOSE TRANSFERASE"/>
    <property type="match status" value="1"/>
</dbReference>
<dbReference type="GO" id="GO:0099621">
    <property type="term" value="F:undecaprenyl-phosphate 4-deoxy-4-formamido-L-arabinose transferase activity"/>
    <property type="evidence" value="ECO:0007669"/>
    <property type="project" value="TreeGrafter"/>
</dbReference>
<dbReference type="Proteomes" id="UP000588083">
    <property type="component" value="Unassembled WGS sequence"/>
</dbReference>
<evidence type="ECO:0000313" key="13">
    <source>
        <dbReference type="EMBL" id="GFP37201.1"/>
    </source>
</evidence>
<dbReference type="EMBL" id="BLRZ01000025">
    <property type="protein sequence ID" value="GFP29799.1"/>
    <property type="molecule type" value="Genomic_DNA"/>
</dbReference>
<evidence type="ECO:0000256" key="1">
    <source>
        <dbReference type="ARBA" id="ARBA00006739"/>
    </source>
</evidence>
<dbReference type="Proteomes" id="UP000574717">
    <property type="component" value="Unassembled WGS sequence"/>
</dbReference>
<evidence type="ECO:0000256" key="7">
    <source>
        <dbReference type="ARBA" id="ARBA00022989"/>
    </source>
</evidence>
<evidence type="ECO:0000256" key="8">
    <source>
        <dbReference type="ARBA" id="ARBA00023136"/>
    </source>
</evidence>
<organism evidence="11 17">
    <name type="scientific">Candidatus Hakubella thermalkaliphila</name>
    <dbReference type="NCBI Taxonomy" id="2754717"/>
    <lineage>
        <taxon>Bacteria</taxon>
        <taxon>Bacillati</taxon>
        <taxon>Actinomycetota</taxon>
        <taxon>Actinomycetota incertae sedis</taxon>
        <taxon>Candidatus Hakubellales</taxon>
        <taxon>Candidatus Hakubellaceae</taxon>
        <taxon>Candidatus Hakubella</taxon>
    </lineage>
</organism>
<dbReference type="SUPFAM" id="SSF53448">
    <property type="entry name" value="Nucleotide-diphospho-sugar transferases"/>
    <property type="match status" value="1"/>
</dbReference>
<dbReference type="CDD" id="cd04187">
    <property type="entry name" value="DPM1_like_bac"/>
    <property type="match status" value="1"/>
</dbReference>
<comment type="caution">
    <text evidence="11">The sequence shown here is derived from an EMBL/GenBank/DDBJ whole genome shotgun (WGS) entry which is preliminary data.</text>
</comment>
<evidence type="ECO:0000256" key="4">
    <source>
        <dbReference type="ARBA" id="ARBA00022679"/>
    </source>
</evidence>
<comment type="similarity">
    <text evidence="1">Belongs to the glycosyltransferase 2 family.</text>
</comment>
<name>A0A6V8NLP0_9ACTN</name>
<dbReference type="InterPro" id="IPR001173">
    <property type="entry name" value="Glyco_trans_2-like"/>
</dbReference>
<sequence length="343" mass="39087">MSNLGLEPMNDLEAPLKITQFSGDVVRRGAWAIPKKISVVIPVYDEEENLVPLYSDLKEALQALGMDYEIIFVDDGSTDKSSIILEDLHQNDDTLKAVLFRGNFGKAAALTAGFKEATGDVVITMDGDLQDDPEEISKFMARIQEGFDLVSGWKYRRKDPLSKTIPSKIFNTVMALFTGIKIHDFNCGFKAYRREVIEELEIYGELHRFIPALVGQKRFRIGEVKIEHHPRKFGRTKYGIDRFLKGFLDFMTVMFVTRYTLRPSHFFGMTGLIFFVTGFLINLYITYIRITTGSIGHRFPLLMLGILLIILGFQLFSTGLLAEMITRSHVKDDQGYSIRKKLK</sequence>
<keyword evidence="18" id="KW-1185">Reference proteome</keyword>
<protein>
    <recommendedName>
        <fullName evidence="10">Glycosyltransferase 2-like domain-containing protein</fullName>
    </recommendedName>
</protein>
<dbReference type="RefSeq" id="WP_246273270.1">
    <property type="nucleotide sequence ID" value="NZ_BLRU01000079.1"/>
</dbReference>
<evidence type="ECO:0000313" key="17">
    <source>
        <dbReference type="Proteomes" id="UP000574717"/>
    </source>
</evidence>
<evidence type="ECO:0000313" key="15">
    <source>
        <dbReference type="Proteomes" id="UP000561271"/>
    </source>
</evidence>
<evidence type="ECO:0000256" key="2">
    <source>
        <dbReference type="ARBA" id="ARBA00022475"/>
    </source>
</evidence>
<dbReference type="Pfam" id="PF00535">
    <property type="entry name" value="Glycos_transf_2"/>
    <property type="match status" value="1"/>
</dbReference>
<gene>
    <name evidence="11" type="ORF">HKBW3S03_00951</name>
    <name evidence="12" type="ORF">HKBW3S34_00720</name>
    <name evidence="13" type="ORF">HKBW3S44_00881</name>
    <name evidence="14" type="ORF">HKBW3S47_00632</name>
</gene>
<keyword evidence="2" id="KW-1003">Cell membrane</keyword>
<accession>A0A6V8NLP0</accession>
<evidence type="ECO:0000259" key="10">
    <source>
        <dbReference type="Pfam" id="PF00535"/>
    </source>
</evidence>
<feature type="transmembrane region" description="Helical" evidence="9">
    <location>
        <begin position="299"/>
        <end position="322"/>
    </location>
</feature>
<dbReference type="InterPro" id="IPR029044">
    <property type="entry name" value="Nucleotide-diphossugar_trans"/>
</dbReference>
<keyword evidence="4" id="KW-0808">Transferase</keyword>
<dbReference type="Proteomes" id="UP000569018">
    <property type="component" value="Unassembled WGS sequence"/>
</dbReference>
<proteinExistence type="inferred from homology"/>
<keyword evidence="6" id="KW-0448">Lipopolysaccharide biosynthesis</keyword>
<dbReference type="GO" id="GO:0009103">
    <property type="term" value="P:lipopolysaccharide biosynthetic process"/>
    <property type="evidence" value="ECO:0007669"/>
    <property type="project" value="UniProtKB-KW"/>
</dbReference>
<dbReference type="InterPro" id="IPR050256">
    <property type="entry name" value="Glycosyltransferase_2"/>
</dbReference>
<dbReference type="EMBL" id="BLSD01000022">
    <property type="protein sequence ID" value="GFP38932.1"/>
    <property type="molecule type" value="Genomic_DNA"/>
</dbReference>
<evidence type="ECO:0000313" key="11">
    <source>
        <dbReference type="EMBL" id="GFP19446.1"/>
    </source>
</evidence>
<dbReference type="PANTHER" id="PTHR48090">
    <property type="entry name" value="UNDECAPRENYL-PHOSPHATE 4-DEOXY-4-FORMAMIDO-L-ARABINOSE TRANSFERASE-RELATED"/>
    <property type="match status" value="1"/>
</dbReference>
<dbReference type="AlphaFoldDB" id="A0A6V8NLP0"/>
<dbReference type="Proteomes" id="UP000561271">
    <property type="component" value="Unassembled WGS sequence"/>
</dbReference>
<evidence type="ECO:0000313" key="16">
    <source>
        <dbReference type="Proteomes" id="UP000569018"/>
    </source>
</evidence>
<reference evidence="15 16" key="1">
    <citation type="journal article" date="2020" name="Front. Microbiol.">
        <title>Single-cell genomics of novel Actinobacteria with the Wood-Ljungdahl pathway discovered in a serpentinizing system.</title>
        <authorList>
            <person name="Merino N."/>
            <person name="Kawai M."/>
            <person name="Boyd E.S."/>
            <person name="Colman D.R."/>
            <person name="McGlynn S.E."/>
            <person name="Nealson K.H."/>
            <person name="Kurokawa K."/>
            <person name="Hongoh Y."/>
        </authorList>
    </citation>
    <scope>NUCLEOTIDE SEQUENCE [LARGE SCALE GENOMIC DNA]</scope>
    <source>
        <strain evidence="11 17">S03</strain>
        <strain evidence="12 18">S34</strain>
        <strain evidence="13 15">S44</strain>
        <strain evidence="14 16">S47</strain>
    </source>
</reference>
<keyword evidence="3" id="KW-0328">Glycosyltransferase</keyword>
<evidence type="ECO:0000256" key="6">
    <source>
        <dbReference type="ARBA" id="ARBA00022985"/>
    </source>
</evidence>
<dbReference type="EMBL" id="BLRU01000079">
    <property type="protein sequence ID" value="GFP19446.1"/>
    <property type="molecule type" value="Genomic_DNA"/>
</dbReference>
<dbReference type="Gene3D" id="3.90.550.10">
    <property type="entry name" value="Spore Coat Polysaccharide Biosynthesis Protein SpsA, Chain A"/>
    <property type="match status" value="1"/>
</dbReference>
<keyword evidence="5 9" id="KW-0812">Transmembrane</keyword>
<evidence type="ECO:0000313" key="12">
    <source>
        <dbReference type="EMBL" id="GFP29799.1"/>
    </source>
</evidence>
<keyword evidence="7 9" id="KW-1133">Transmembrane helix</keyword>
<dbReference type="EMBL" id="BLSC01000059">
    <property type="protein sequence ID" value="GFP37201.1"/>
    <property type="molecule type" value="Genomic_DNA"/>
</dbReference>
<keyword evidence="8 9" id="KW-0472">Membrane</keyword>
<evidence type="ECO:0000256" key="3">
    <source>
        <dbReference type="ARBA" id="ARBA00022676"/>
    </source>
</evidence>
<evidence type="ECO:0000256" key="9">
    <source>
        <dbReference type="SAM" id="Phobius"/>
    </source>
</evidence>
<dbReference type="GO" id="GO:0005886">
    <property type="term" value="C:plasma membrane"/>
    <property type="evidence" value="ECO:0007669"/>
    <property type="project" value="TreeGrafter"/>
</dbReference>
<evidence type="ECO:0000256" key="5">
    <source>
        <dbReference type="ARBA" id="ARBA00022692"/>
    </source>
</evidence>
<feature type="domain" description="Glycosyltransferase 2-like" evidence="10">
    <location>
        <begin position="38"/>
        <end position="200"/>
    </location>
</feature>